<keyword evidence="2 7" id="KW-0812">Transmembrane</keyword>
<feature type="transmembrane region" description="Helical" evidence="7">
    <location>
        <begin position="12"/>
        <end position="35"/>
    </location>
</feature>
<dbReference type="RefSeq" id="WP_165478591.1">
    <property type="nucleotide sequence ID" value="NZ_CAACYI010000001.1"/>
</dbReference>
<dbReference type="InterPro" id="IPR003770">
    <property type="entry name" value="MLTG-like"/>
</dbReference>
<reference evidence="8 9" key="1">
    <citation type="submission" date="2019-02" db="EMBL/GenBank/DDBJ databases">
        <authorList>
            <consortium name="Pathogen Informatics"/>
        </authorList>
    </citation>
    <scope>NUCLEOTIDE SEQUENCE [LARGE SCALE GENOMIC DNA]</scope>
    <source>
        <strain evidence="8 9">3012STDY7089603</strain>
    </source>
</reference>
<keyword evidence="5" id="KW-0456">Lyase</keyword>
<dbReference type="Proteomes" id="UP000377798">
    <property type="component" value="Unassembled WGS sequence"/>
</dbReference>
<dbReference type="EMBL" id="CAACYI010000001">
    <property type="protein sequence ID" value="VFB16078.1"/>
    <property type="molecule type" value="Genomic_DNA"/>
</dbReference>
<dbReference type="Gene3D" id="3.30.1490.480">
    <property type="entry name" value="Endolytic murein transglycosylase"/>
    <property type="match status" value="2"/>
</dbReference>
<dbReference type="PANTHER" id="PTHR30518:SF2">
    <property type="entry name" value="ENDOLYTIC MUREIN TRANSGLYCOSYLASE"/>
    <property type="match status" value="1"/>
</dbReference>
<organism evidence="8 9">
    <name type="scientific">Urinicoccus massiliensis</name>
    <dbReference type="NCBI Taxonomy" id="1723382"/>
    <lineage>
        <taxon>Bacteria</taxon>
        <taxon>Bacillati</taxon>
        <taxon>Bacillota</taxon>
        <taxon>Tissierellia</taxon>
        <taxon>Tissierellales</taxon>
        <taxon>Peptoniphilaceae</taxon>
        <taxon>Urinicoccus</taxon>
    </lineage>
</organism>
<sequence>MKFSQRLSQGLVHIGRILITILILTVFLGVVYLGIKNLTSRAHLSKSAAPLIEEEVETPKGKEISLEGDVNANTVADTLLAQGLIKDKASFIQVATEMGVYSYFGPGDFTIPQDATVKEMIHSLTKDKIASLQDVSVTLPHNVTSDQVADILLAQGLISSKPAFVQRVNSLGVQGQFKAGSHKISAPIKVDDLIKTLCQEVGK</sequence>
<dbReference type="AlphaFoldDB" id="A0A8H2R0W8"/>
<comment type="caution">
    <text evidence="8">The sequence shown here is derived from an EMBL/GenBank/DDBJ whole genome shotgun (WGS) entry which is preliminary data.</text>
</comment>
<keyword evidence="3 7" id="KW-1133">Transmembrane helix</keyword>
<evidence type="ECO:0000256" key="1">
    <source>
        <dbReference type="ARBA" id="ARBA00022475"/>
    </source>
</evidence>
<proteinExistence type="predicted"/>
<name>A0A8H2R0W8_9FIRM</name>
<dbReference type="Pfam" id="PF02618">
    <property type="entry name" value="YceG"/>
    <property type="match status" value="1"/>
</dbReference>
<dbReference type="GO" id="GO:0016829">
    <property type="term" value="F:lyase activity"/>
    <property type="evidence" value="ECO:0007669"/>
    <property type="project" value="UniProtKB-KW"/>
</dbReference>
<keyword evidence="4 7" id="KW-0472">Membrane</keyword>
<evidence type="ECO:0000256" key="2">
    <source>
        <dbReference type="ARBA" id="ARBA00022692"/>
    </source>
</evidence>
<evidence type="ECO:0000256" key="4">
    <source>
        <dbReference type="ARBA" id="ARBA00023136"/>
    </source>
</evidence>
<evidence type="ECO:0000256" key="6">
    <source>
        <dbReference type="ARBA" id="ARBA00023316"/>
    </source>
</evidence>
<evidence type="ECO:0000313" key="8">
    <source>
        <dbReference type="EMBL" id="VFB16078.1"/>
    </source>
</evidence>
<protein>
    <submittedName>
        <fullName evidence="8">YceG-like family</fullName>
    </submittedName>
</protein>
<evidence type="ECO:0000256" key="7">
    <source>
        <dbReference type="SAM" id="Phobius"/>
    </source>
</evidence>
<dbReference type="PANTHER" id="PTHR30518">
    <property type="entry name" value="ENDOLYTIC MUREIN TRANSGLYCOSYLASE"/>
    <property type="match status" value="1"/>
</dbReference>
<dbReference type="GO" id="GO:0071555">
    <property type="term" value="P:cell wall organization"/>
    <property type="evidence" value="ECO:0007669"/>
    <property type="project" value="UniProtKB-KW"/>
</dbReference>
<keyword evidence="9" id="KW-1185">Reference proteome</keyword>
<gene>
    <name evidence="8" type="ORF">NCTC13150_00594</name>
</gene>
<keyword evidence="6" id="KW-0961">Cell wall biogenesis/degradation</keyword>
<accession>A0A8H2R0W8</accession>
<keyword evidence="1" id="KW-1003">Cell membrane</keyword>
<evidence type="ECO:0000313" key="9">
    <source>
        <dbReference type="Proteomes" id="UP000377798"/>
    </source>
</evidence>
<evidence type="ECO:0000256" key="3">
    <source>
        <dbReference type="ARBA" id="ARBA00022989"/>
    </source>
</evidence>
<evidence type="ECO:0000256" key="5">
    <source>
        <dbReference type="ARBA" id="ARBA00023239"/>
    </source>
</evidence>